<reference evidence="3 4" key="1">
    <citation type="submission" date="2018-11" db="EMBL/GenBank/DDBJ databases">
        <title>Neisseria weixii sp. nov. isolated from the rectal contents of plateau pika (Ochotona cruzoniae).</title>
        <authorList>
            <person name="Zhang G."/>
        </authorList>
    </citation>
    <scope>NUCLEOTIDE SEQUENCE [LARGE SCALE GENOMIC DNA]</scope>
    <source>
        <strain evidence="3 4">10009</strain>
    </source>
</reference>
<proteinExistence type="predicted"/>
<accession>A0A3N4N7H5</accession>
<evidence type="ECO:0000256" key="1">
    <source>
        <dbReference type="PROSITE-ProRule" id="PRU00339"/>
    </source>
</evidence>
<dbReference type="RefSeq" id="WP_123803904.1">
    <property type="nucleotide sequence ID" value="NZ_RPFL01000006.1"/>
</dbReference>
<dbReference type="EMBL" id="RPFL01000006">
    <property type="protein sequence ID" value="RPD89526.1"/>
    <property type="molecule type" value="Genomic_DNA"/>
</dbReference>
<gene>
    <name evidence="3" type="ORF">EGK74_03515</name>
</gene>
<keyword evidence="1" id="KW-0802">TPR repeat</keyword>
<dbReference type="SMART" id="SM00028">
    <property type="entry name" value="TPR"/>
    <property type="match status" value="2"/>
</dbReference>
<evidence type="ECO:0000256" key="2">
    <source>
        <dbReference type="SAM" id="SignalP"/>
    </source>
</evidence>
<evidence type="ECO:0000313" key="3">
    <source>
        <dbReference type="EMBL" id="RPD89526.1"/>
    </source>
</evidence>
<evidence type="ECO:0008006" key="5">
    <source>
        <dbReference type="Google" id="ProtNLM"/>
    </source>
</evidence>
<sequence length="625" mass="69717">MFFAPSSLRAVAAAVMMLFAAESYAANEIKIQPKAAKEIKELIQKKSRYTPEGRELERQRHMAVIDRTNTVFTLLSGEMALQKGEAGVALATYMASLNRTKSPEVAERALEMAVSLNAFEQAEMIYQKWREIEPVPSAAQKRMAWVRNLLMGNADQKLSGLGDVLQNASEEQTQRIFLLLAQAAVQQQGLAEKVGSEVHKAAKKYPDMPEAAIADVIFSAQEGNERHAVEAMQRLANLDAEILPPTLLTMRLVAQRQPKMLNRFFEETNTAELSPVWQELEISSLIASQQPDKAYARLQQLLAVNPNADLYIQAALLSASRKEDISVTENYLEKAYNTGTREQQGRAGIIGAMRYADVKNYADAKKWMNKISAPEYAFDKAVLKASIAAEEGNMAAALTEARRAEKLPEQQGRFFGAAELQRVYLFALVQSDKPQTALVELNQMMAKAARQPEAAERLSDVLYQRAMVYEKLGQHEKAITDLRRYNDLNPNSASGMNALGYTLLIMPNGKQYFDEAFKLIQTAYHLEPESAAINDSLGWAYYLKGDAPAALPYLEYAYREHPDAEVASHLGEVLWQLGQQEQAKQIWQDGLQQESDQALLKATMKRFGVAVPNAQPVHKAKPKAK</sequence>
<dbReference type="Pfam" id="PF13181">
    <property type="entry name" value="TPR_8"/>
    <property type="match status" value="1"/>
</dbReference>
<dbReference type="Gene3D" id="1.25.40.10">
    <property type="entry name" value="Tetratricopeptide repeat domain"/>
    <property type="match status" value="1"/>
</dbReference>
<dbReference type="PANTHER" id="PTHR12558">
    <property type="entry name" value="CELL DIVISION CYCLE 16,23,27"/>
    <property type="match status" value="1"/>
</dbReference>
<dbReference type="AlphaFoldDB" id="A0A3N4N7H5"/>
<keyword evidence="4" id="KW-1185">Reference proteome</keyword>
<evidence type="ECO:0000313" key="4">
    <source>
        <dbReference type="Proteomes" id="UP000272412"/>
    </source>
</evidence>
<dbReference type="InterPro" id="IPR019734">
    <property type="entry name" value="TPR_rpt"/>
</dbReference>
<dbReference type="PROSITE" id="PS50005">
    <property type="entry name" value="TPR"/>
    <property type="match status" value="1"/>
</dbReference>
<dbReference type="PANTHER" id="PTHR12558:SF13">
    <property type="entry name" value="CELL DIVISION CYCLE PROTEIN 27 HOMOLOG"/>
    <property type="match status" value="1"/>
</dbReference>
<feature type="repeat" description="TPR" evidence="1">
    <location>
        <begin position="459"/>
        <end position="492"/>
    </location>
</feature>
<dbReference type="SUPFAM" id="SSF48452">
    <property type="entry name" value="TPR-like"/>
    <property type="match status" value="2"/>
</dbReference>
<dbReference type="InterPro" id="IPR011990">
    <property type="entry name" value="TPR-like_helical_dom_sf"/>
</dbReference>
<dbReference type="Proteomes" id="UP000272412">
    <property type="component" value="Unassembled WGS sequence"/>
</dbReference>
<name>A0A3N4N7H5_9NEIS</name>
<dbReference type="OrthoDB" id="9766710at2"/>
<organism evidence="3 4">
    <name type="scientific">Neisseria weixii</name>
    <dbReference type="NCBI Taxonomy" id="1853276"/>
    <lineage>
        <taxon>Bacteria</taxon>
        <taxon>Pseudomonadati</taxon>
        <taxon>Pseudomonadota</taxon>
        <taxon>Betaproteobacteria</taxon>
        <taxon>Neisseriales</taxon>
        <taxon>Neisseriaceae</taxon>
        <taxon>Neisseria</taxon>
    </lineage>
</organism>
<feature type="chain" id="PRO_5018160446" description="Tetratricopeptide repeat protein" evidence="2">
    <location>
        <begin position="26"/>
        <end position="625"/>
    </location>
</feature>
<feature type="signal peptide" evidence="2">
    <location>
        <begin position="1"/>
        <end position="25"/>
    </location>
</feature>
<keyword evidence="2" id="KW-0732">Signal</keyword>
<comment type="caution">
    <text evidence="3">The sequence shown here is derived from an EMBL/GenBank/DDBJ whole genome shotgun (WGS) entry which is preliminary data.</text>
</comment>
<protein>
    <recommendedName>
        <fullName evidence="5">Tetratricopeptide repeat protein</fullName>
    </recommendedName>
</protein>